<feature type="transmembrane region" description="Helical" evidence="1">
    <location>
        <begin position="47"/>
        <end position="67"/>
    </location>
</feature>
<keyword evidence="3" id="KW-1185">Reference proteome</keyword>
<proteinExistence type="predicted"/>
<keyword evidence="1" id="KW-0812">Transmembrane</keyword>
<feature type="transmembrane region" description="Helical" evidence="1">
    <location>
        <begin position="6"/>
        <end position="26"/>
    </location>
</feature>
<keyword evidence="1" id="KW-0472">Membrane</keyword>
<sequence length="104" mass="11436">MEKQSVAAILGVGLFTCITLCVYFIMRYRSATVHLPNESRKKESLDWQKPGILVLGIGIGLFIVGILDNYMNTDLPDSLAVAILIISAGVAMIIANRLDKKRDI</sequence>
<comment type="caution">
    <text evidence="2">The sequence shown here is derived from an EMBL/GenBank/DDBJ whole genome shotgun (WGS) entry which is preliminary data.</text>
</comment>
<dbReference type="Proteomes" id="UP001244640">
    <property type="component" value="Unassembled WGS sequence"/>
</dbReference>
<organism evidence="2 3">
    <name type="scientific">Sphingobacterium zeae</name>
    <dbReference type="NCBI Taxonomy" id="1776859"/>
    <lineage>
        <taxon>Bacteria</taxon>
        <taxon>Pseudomonadati</taxon>
        <taxon>Bacteroidota</taxon>
        <taxon>Sphingobacteriia</taxon>
        <taxon>Sphingobacteriales</taxon>
        <taxon>Sphingobacteriaceae</taxon>
        <taxon>Sphingobacterium</taxon>
    </lineage>
</organism>
<keyword evidence="1" id="KW-1133">Transmembrane helix</keyword>
<evidence type="ECO:0000313" key="3">
    <source>
        <dbReference type="Proteomes" id="UP001244640"/>
    </source>
</evidence>
<name>A0ABU0UBL0_9SPHI</name>
<gene>
    <name evidence="2" type="ORF">QE382_004231</name>
</gene>
<protein>
    <submittedName>
        <fullName evidence="2">Undecaprenyl pyrophosphate phosphatase UppP</fullName>
    </submittedName>
</protein>
<evidence type="ECO:0000313" key="2">
    <source>
        <dbReference type="EMBL" id="MDQ1152247.1"/>
    </source>
</evidence>
<dbReference type="RefSeq" id="WP_307187579.1">
    <property type="nucleotide sequence ID" value="NZ_JAUTBA010000001.1"/>
</dbReference>
<reference evidence="2 3" key="1">
    <citation type="submission" date="2023-07" db="EMBL/GenBank/DDBJ databases">
        <title>Functional and genomic diversity of the sorghum phyllosphere microbiome.</title>
        <authorList>
            <person name="Shade A."/>
        </authorList>
    </citation>
    <scope>NUCLEOTIDE SEQUENCE [LARGE SCALE GENOMIC DNA]</scope>
    <source>
        <strain evidence="2 3">SORGH_AS_0892</strain>
    </source>
</reference>
<dbReference type="EMBL" id="JAUTBA010000001">
    <property type="protein sequence ID" value="MDQ1152247.1"/>
    <property type="molecule type" value="Genomic_DNA"/>
</dbReference>
<feature type="transmembrane region" description="Helical" evidence="1">
    <location>
        <begin position="79"/>
        <end position="98"/>
    </location>
</feature>
<accession>A0ABU0UBL0</accession>
<evidence type="ECO:0000256" key="1">
    <source>
        <dbReference type="SAM" id="Phobius"/>
    </source>
</evidence>